<evidence type="ECO:0000313" key="1">
    <source>
        <dbReference type="EMBL" id="CAH7666939.1"/>
    </source>
</evidence>
<protein>
    <submittedName>
        <fullName evidence="1">Uncharacterized protein</fullName>
    </submittedName>
</protein>
<dbReference type="EMBL" id="CALTRL010000177">
    <property type="protein sequence ID" value="CAH7666939.1"/>
    <property type="molecule type" value="Genomic_DNA"/>
</dbReference>
<keyword evidence="2" id="KW-1185">Reference proteome</keyword>
<accession>A0AAV0AIA1</accession>
<organism evidence="1 2">
    <name type="scientific">Phakopsora pachyrhizi</name>
    <name type="common">Asian soybean rust disease fungus</name>
    <dbReference type="NCBI Taxonomy" id="170000"/>
    <lineage>
        <taxon>Eukaryota</taxon>
        <taxon>Fungi</taxon>
        <taxon>Dikarya</taxon>
        <taxon>Basidiomycota</taxon>
        <taxon>Pucciniomycotina</taxon>
        <taxon>Pucciniomycetes</taxon>
        <taxon>Pucciniales</taxon>
        <taxon>Phakopsoraceae</taxon>
        <taxon>Phakopsora</taxon>
    </lineage>
</organism>
<dbReference type="Proteomes" id="UP001153365">
    <property type="component" value="Unassembled WGS sequence"/>
</dbReference>
<reference evidence="1" key="1">
    <citation type="submission" date="2022-06" db="EMBL/GenBank/DDBJ databases">
        <authorList>
            <consortium name="SYNGENTA / RWTH Aachen University"/>
        </authorList>
    </citation>
    <scope>NUCLEOTIDE SEQUENCE</scope>
</reference>
<proteinExistence type="predicted"/>
<evidence type="ECO:0000313" key="2">
    <source>
        <dbReference type="Proteomes" id="UP001153365"/>
    </source>
</evidence>
<sequence>MEADKDAIFEGEIEVISKEDFLKNITVANRLLSLVIDNPRPDSDIITADNSGIIPESHSNTINNPEIQAPQSLVETQNPSQGVTLSIPDNLTVGPPTSSSNFLNTGDFSDLAINTSVIPEVQLPVSVSFPSQFFLQHEDVLSATLGNIYH</sequence>
<name>A0AAV0AIA1_PHAPC</name>
<gene>
    <name evidence="1" type="ORF">PPACK8108_LOCUS1306</name>
</gene>
<dbReference type="AlphaFoldDB" id="A0AAV0AIA1"/>
<comment type="caution">
    <text evidence="1">The sequence shown here is derived from an EMBL/GenBank/DDBJ whole genome shotgun (WGS) entry which is preliminary data.</text>
</comment>